<proteinExistence type="predicted"/>
<keyword evidence="2" id="KW-1185">Reference proteome</keyword>
<gene>
    <name evidence="1" type="primary">422</name>
    <name evidence="1" type="ORF">G_422</name>
</gene>
<reference evidence="1 2" key="1">
    <citation type="submission" date="2011-09" db="EMBL/GenBank/DDBJ databases">
        <authorList>
            <person name="Pope W.H."/>
            <person name="Pedulla M.L."/>
            <person name="Ford M.E."/>
            <person name="Peebles C.L."/>
            <person name="Hatfull G.H."/>
            <person name="Hendrix R.W."/>
        </authorList>
    </citation>
    <scope>NUCLEOTIDE SEQUENCE [LARGE SCALE GENOMIC DNA]</scope>
    <source>
        <strain evidence="1">G</strain>
    </source>
</reference>
<organism evidence="1 2">
    <name type="scientific">Bacillus phage G</name>
    <dbReference type="NCBI Taxonomy" id="2884420"/>
    <lineage>
        <taxon>Viruses</taxon>
        <taxon>Duplodnaviria</taxon>
        <taxon>Heunggongvirae</taxon>
        <taxon>Uroviricota</taxon>
        <taxon>Caudoviricetes</taxon>
        <taxon>Donellivirus</taxon>
        <taxon>Donellivirus gee</taxon>
    </lineage>
</organism>
<evidence type="ECO:0000313" key="2">
    <source>
        <dbReference type="Proteomes" id="UP000009273"/>
    </source>
</evidence>
<name>G3MAG3_9CAUD</name>
<protein>
    <submittedName>
        <fullName evidence="1">Gp422</fullName>
    </submittedName>
</protein>
<evidence type="ECO:0000313" key="1">
    <source>
        <dbReference type="EMBL" id="AEO93680.1"/>
    </source>
</evidence>
<dbReference type="KEGG" id="vg:18563636"/>
<accession>G3MAG3</accession>
<dbReference type="EMBL" id="JN638751">
    <property type="protein sequence ID" value="AEO93680.1"/>
    <property type="molecule type" value="Genomic_DNA"/>
</dbReference>
<dbReference type="RefSeq" id="YP_009015725.1">
    <property type="nucleotide sequence ID" value="NC_023719.1"/>
</dbReference>
<dbReference type="Proteomes" id="UP000009273">
    <property type="component" value="Segment"/>
</dbReference>
<sequence length="113" mass="13128">MSNEIKEELRKIAESNLPESVIVISYMEHMLDLVATITKELSNLIDKEKISPELQLKLDMLESLLQYSSVDFANIENPMQAYKIPKTIELKNQTRKVQERYLKKQIEKGVFGD</sequence>
<dbReference type="GeneID" id="18563636"/>